<dbReference type="Proteomes" id="UP000887579">
    <property type="component" value="Unplaced"/>
</dbReference>
<name>A0AC34GJ64_9BILA</name>
<reference evidence="2" key="1">
    <citation type="submission" date="2022-11" db="UniProtKB">
        <authorList>
            <consortium name="WormBaseParasite"/>
        </authorList>
    </citation>
    <scope>IDENTIFICATION</scope>
</reference>
<organism evidence="1 2">
    <name type="scientific">Panagrolaimus sp. ES5</name>
    <dbReference type="NCBI Taxonomy" id="591445"/>
    <lineage>
        <taxon>Eukaryota</taxon>
        <taxon>Metazoa</taxon>
        <taxon>Ecdysozoa</taxon>
        <taxon>Nematoda</taxon>
        <taxon>Chromadorea</taxon>
        <taxon>Rhabditida</taxon>
        <taxon>Tylenchina</taxon>
        <taxon>Panagrolaimomorpha</taxon>
        <taxon>Panagrolaimoidea</taxon>
        <taxon>Panagrolaimidae</taxon>
        <taxon>Panagrolaimus</taxon>
    </lineage>
</organism>
<accession>A0AC34GJ64</accession>
<dbReference type="WBParaSite" id="ES5_v2.g29729.t1">
    <property type="protein sequence ID" value="ES5_v2.g29729.t1"/>
    <property type="gene ID" value="ES5_v2.g29729"/>
</dbReference>
<protein>
    <submittedName>
        <fullName evidence="2">Uncharacterized protein</fullName>
    </submittedName>
</protein>
<evidence type="ECO:0000313" key="2">
    <source>
        <dbReference type="WBParaSite" id="ES5_v2.g29729.t1"/>
    </source>
</evidence>
<proteinExistence type="predicted"/>
<evidence type="ECO:0000313" key="1">
    <source>
        <dbReference type="Proteomes" id="UP000887579"/>
    </source>
</evidence>
<sequence length="111" mass="12872">IVKLQTINTEYEDEIRQLKNEKSGNCVVNNVDERQAYESKGAICEALKTKNRELIAEISDLKEYIDRSKTMFEEKIVKLQTINAEYEDEIRQLKSEKSGNGVVNNVDEVRF</sequence>